<dbReference type="GO" id="GO:0008234">
    <property type="term" value="F:cysteine-type peptidase activity"/>
    <property type="evidence" value="ECO:0007669"/>
    <property type="project" value="InterPro"/>
</dbReference>
<dbReference type="GO" id="GO:0006508">
    <property type="term" value="P:proteolysis"/>
    <property type="evidence" value="ECO:0007669"/>
    <property type="project" value="UniProtKB-KW"/>
</dbReference>
<evidence type="ECO:0000256" key="2">
    <source>
        <dbReference type="ARBA" id="ARBA00022670"/>
    </source>
</evidence>
<dbReference type="PROSITE" id="PS50600">
    <property type="entry name" value="ULP_PROTEASE"/>
    <property type="match status" value="1"/>
</dbReference>
<comment type="caution">
    <text evidence="5">The sequence shown here is derived from an EMBL/GenBank/DDBJ whole genome shotgun (WGS) entry which is preliminary data.</text>
</comment>
<keyword evidence="2" id="KW-0645">Protease</keyword>
<proteinExistence type="inferred from homology"/>
<evidence type="ECO:0000256" key="1">
    <source>
        <dbReference type="ARBA" id="ARBA00005234"/>
    </source>
</evidence>
<evidence type="ECO:0000313" key="5">
    <source>
        <dbReference type="EMBL" id="KAH0450645.1"/>
    </source>
</evidence>
<keyword evidence="3" id="KW-0378">Hydrolase</keyword>
<reference evidence="5 6" key="1">
    <citation type="journal article" date="2021" name="Hortic Res">
        <title>Chromosome-scale assembly of the Dendrobium chrysotoxum genome enhances the understanding of orchid evolution.</title>
        <authorList>
            <person name="Zhang Y."/>
            <person name="Zhang G.Q."/>
            <person name="Zhang D."/>
            <person name="Liu X.D."/>
            <person name="Xu X.Y."/>
            <person name="Sun W.H."/>
            <person name="Yu X."/>
            <person name="Zhu X."/>
            <person name="Wang Z.W."/>
            <person name="Zhao X."/>
            <person name="Zhong W.Y."/>
            <person name="Chen H."/>
            <person name="Yin W.L."/>
            <person name="Huang T."/>
            <person name="Niu S.C."/>
            <person name="Liu Z.J."/>
        </authorList>
    </citation>
    <scope>NUCLEOTIDE SEQUENCE [LARGE SCALE GENOMIC DNA]</scope>
    <source>
        <strain evidence="5">Lindl</strain>
    </source>
</reference>
<comment type="similarity">
    <text evidence="1">Belongs to the peptidase C48 family.</text>
</comment>
<evidence type="ECO:0000256" key="3">
    <source>
        <dbReference type="ARBA" id="ARBA00022801"/>
    </source>
</evidence>
<dbReference type="Proteomes" id="UP000775213">
    <property type="component" value="Unassembled WGS sequence"/>
</dbReference>
<organism evidence="5 6">
    <name type="scientific">Dendrobium chrysotoxum</name>
    <name type="common">Orchid</name>
    <dbReference type="NCBI Taxonomy" id="161865"/>
    <lineage>
        <taxon>Eukaryota</taxon>
        <taxon>Viridiplantae</taxon>
        <taxon>Streptophyta</taxon>
        <taxon>Embryophyta</taxon>
        <taxon>Tracheophyta</taxon>
        <taxon>Spermatophyta</taxon>
        <taxon>Magnoliopsida</taxon>
        <taxon>Liliopsida</taxon>
        <taxon>Asparagales</taxon>
        <taxon>Orchidaceae</taxon>
        <taxon>Epidendroideae</taxon>
        <taxon>Malaxideae</taxon>
        <taxon>Dendrobiinae</taxon>
        <taxon>Dendrobium</taxon>
    </lineage>
</organism>
<accession>A0AAV7FLL6</accession>
<dbReference type="SUPFAM" id="SSF54001">
    <property type="entry name" value="Cysteine proteinases"/>
    <property type="match status" value="1"/>
</dbReference>
<dbReference type="InterPro" id="IPR038765">
    <property type="entry name" value="Papain-like_cys_pep_sf"/>
</dbReference>
<sequence>MDFFFRKHLPRHALDGGVGSESFKVNSQPTKPLLSFWSRNRLERSVGEVIVGTNDVLKKRSSFEKASLGLAVCYEEVIVIEGRNFPALQQCIPLLFEILKFWNSADEGFVVNGHLLKFTSHELIKQKFLTGLLNRGDEIKWKIYLVLQNVTNEEVEQLGADLNALQNQKILPDDDVIFQSGNIVINRGDIDDILTNQYLADNHVDAFAFLLSEKRRIMPKEFQNYLYISPLYRAYRGYKQNFEMFIQHINPDSIRDIKLIVQPICFKGHWVLIIERLKDKIKQIHEDKTGVFSSDITTWKLQTVSEIPTQSNEYDCRIFICKYMEREPYFDRKRTGLL</sequence>
<evidence type="ECO:0000259" key="4">
    <source>
        <dbReference type="PROSITE" id="PS50600"/>
    </source>
</evidence>
<keyword evidence="6" id="KW-1185">Reference proteome</keyword>
<gene>
    <name evidence="5" type="ORF">IEQ34_021337</name>
</gene>
<name>A0AAV7FLL6_DENCH</name>
<dbReference type="Gene3D" id="3.40.395.10">
    <property type="entry name" value="Adenoviral Proteinase, Chain A"/>
    <property type="match status" value="1"/>
</dbReference>
<feature type="domain" description="Ubiquitin-like protease family profile" evidence="4">
    <location>
        <begin position="183"/>
        <end position="327"/>
    </location>
</feature>
<dbReference type="InterPro" id="IPR003653">
    <property type="entry name" value="Peptidase_C48_C"/>
</dbReference>
<evidence type="ECO:0000313" key="6">
    <source>
        <dbReference type="Proteomes" id="UP000775213"/>
    </source>
</evidence>
<dbReference type="EMBL" id="JAGFBR010000018">
    <property type="protein sequence ID" value="KAH0450645.1"/>
    <property type="molecule type" value="Genomic_DNA"/>
</dbReference>
<dbReference type="AlphaFoldDB" id="A0AAV7FLL6"/>
<protein>
    <recommendedName>
        <fullName evidence="4">Ubiquitin-like protease family profile domain-containing protein</fullName>
    </recommendedName>
</protein>